<dbReference type="AlphaFoldDB" id="A0A422M9C3"/>
<dbReference type="RefSeq" id="WP_016387274.1">
    <property type="nucleotide sequence ID" value="NZ_CP029546.1"/>
</dbReference>
<evidence type="ECO:0000313" key="4">
    <source>
        <dbReference type="Proteomes" id="UP000285532"/>
    </source>
</evidence>
<dbReference type="InterPro" id="IPR043708">
    <property type="entry name" value="DUF5648"/>
</dbReference>
<accession>A0A422M9C3</accession>
<feature type="domain" description="DUF5648" evidence="2">
    <location>
        <begin position="32"/>
        <end position="163"/>
    </location>
</feature>
<dbReference type="Pfam" id="PF18885">
    <property type="entry name" value="DUF5648"/>
    <property type="match status" value="1"/>
</dbReference>
<sequence>MKKCLGGIVFAAICFILFLMPGLPVSAAASTPIYRFYSPRTQEHFFTYNPAERDQLITRGWGNYEGISWYAPVSGDNIYRLYNPALDDHLYTRNWSEYYTLSTQRGWTAEGVAFYSDPNQGVPVYRLYNPSLKSGSHLYTTNANEAAVLQGRGWSYEGIAWYGSSLTGQTPDTTKVLGVSFISQEAAGAPMGCEAASALQALQYKGHATGYNLRSFLQTMPIAANGNPYQGFGGMPYAVVSGVYQSIFPSAFTPWVSRFGGATNISGSGLDGILNQVASGNPVVAWVTLNYQSPQWHQYNWGRGIDNAHVVTVDGYSNQSVHVVDPENGTYWISKSAFNTAYSYMKFAVAIR</sequence>
<dbReference type="EMBL" id="LKFU01000072">
    <property type="protein sequence ID" value="RND84961.1"/>
    <property type="molecule type" value="Genomic_DNA"/>
</dbReference>
<evidence type="ECO:0000259" key="2">
    <source>
        <dbReference type="Pfam" id="PF18885"/>
    </source>
</evidence>
<dbReference type="InterPro" id="IPR039564">
    <property type="entry name" value="Peptidase_C39-like"/>
</dbReference>
<dbReference type="Gene3D" id="3.90.70.10">
    <property type="entry name" value="Cysteine proteinases"/>
    <property type="match status" value="1"/>
</dbReference>
<evidence type="ECO:0000259" key="1">
    <source>
        <dbReference type="Pfam" id="PF13529"/>
    </source>
</evidence>
<name>A0A422M9C3_LACPA</name>
<reference evidence="3 4" key="1">
    <citation type="journal article" date="2018" name="Front. Microbiol.">
        <title>Conversion of Methionine to Cysteine in Lactobacillus paracasei Depends on the Highly Mobile cysK-ctl-cysE Gene Cluster.</title>
        <authorList>
            <person name="Wuthrich D."/>
            <person name="Irmler S."/>
            <person name="Berthoud H."/>
            <person name="Guggenbuhl B."/>
            <person name="Eugster E."/>
            <person name="Bruggmann R."/>
        </authorList>
    </citation>
    <scope>NUCLEOTIDE SEQUENCE [LARGE SCALE GENOMIC DNA]</scope>
    <source>
        <strain evidence="3 4">FAM18172</strain>
    </source>
</reference>
<organism evidence="3 4">
    <name type="scientific">Lacticaseibacillus paracasei</name>
    <name type="common">Lactobacillus paracasei</name>
    <dbReference type="NCBI Taxonomy" id="1597"/>
    <lineage>
        <taxon>Bacteria</taxon>
        <taxon>Bacillati</taxon>
        <taxon>Bacillota</taxon>
        <taxon>Bacilli</taxon>
        <taxon>Lactobacillales</taxon>
        <taxon>Lactobacillaceae</taxon>
        <taxon>Lacticaseibacillus</taxon>
    </lineage>
</organism>
<proteinExistence type="predicted"/>
<feature type="domain" description="Peptidase C39-like" evidence="1">
    <location>
        <begin position="177"/>
        <end position="326"/>
    </location>
</feature>
<evidence type="ECO:0000313" key="3">
    <source>
        <dbReference type="EMBL" id="RND84961.1"/>
    </source>
</evidence>
<dbReference type="PANTHER" id="PTHR37806">
    <property type="entry name" value="LMO0724 PROTEIN"/>
    <property type="match status" value="1"/>
</dbReference>
<protein>
    <submittedName>
        <fullName evidence="3">Uncharacterized protein</fullName>
    </submittedName>
</protein>
<dbReference type="Pfam" id="PF13529">
    <property type="entry name" value="Peptidase_C39_2"/>
    <property type="match status" value="1"/>
</dbReference>
<gene>
    <name evidence="3" type="ORF">FAM18172_02034</name>
</gene>
<dbReference type="PANTHER" id="PTHR37806:SF1">
    <property type="entry name" value="PEPTIDASE C39-LIKE DOMAIN-CONTAINING PROTEIN"/>
    <property type="match status" value="1"/>
</dbReference>
<dbReference type="Proteomes" id="UP000285532">
    <property type="component" value="Unassembled WGS sequence"/>
</dbReference>
<comment type="caution">
    <text evidence="3">The sequence shown here is derived from an EMBL/GenBank/DDBJ whole genome shotgun (WGS) entry which is preliminary data.</text>
</comment>